<evidence type="ECO:0000313" key="2">
    <source>
        <dbReference type="Proteomes" id="UP001519460"/>
    </source>
</evidence>
<dbReference type="AlphaFoldDB" id="A0ABD0J3A4"/>
<comment type="caution">
    <text evidence="1">The sequence shown here is derived from an EMBL/GenBank/DDBJ whole genome shotgun (WGS) entry which is preliminary data.</text>
</comment>
<organism evidence="1 2">
    <name type="scientific">Batillaria attramentaria</name>
    <dbReference type="NCBI Taxonomy" id="370345"/>
    <lineage>
        <taxon>Eukaryota</taxon>
        <taxon>Metazoa</taxon>
        <taxon>Spiralia</taxon>
        <taxon>Lophotrochozoa</taxon>
        <taxon>Mollusca</taxon>
        <taxon>Gastropoda</taxon>
        <taxon>Caenogastropoda</taxon>
        <taxon>Sorbeoconcha</taxon>
        <taxon>Cerithioidea</taxon>
        <taxon>Batillariidae</taxon>
        <taxon>Batillaria</taxon>
    </lineage>
</organism>
<accession>A0ABD0J3A4</accession>
<proteinExistence type="predicted"/>
<dbReference type="Proteomes" id="UP001519460">
    <property type="component" value="Unassembled WGS sequence"/>
</dbReference>
<gene>
    <name evidence="1" type="ORF">BaRGS_00039729</name>
</gene>
<evidence type="ECO:0000313" key="1">
    <source>
        <dbReference type="EMBL" id="KAK7452622.1"/>
    </source>
</evidence>
<keyword evidence="2" id="KW-1185">Reference proteome</keyword>
<dbReference type="EMBL" id="JACVVK020000718">
    <property type="protein sequence ID" value="KAK7452622.1"/>
    <property type="molecule type" value="Genomic_DNA"/>
</dbReference>
<sequence>MPSVRESQRTVNARGLSDFCLVGSQQRASTQWTSLCLHLSTFPFRVISMADTSDISEEQEFMKRGFCVGGGWGGVSDHQQQPPPTPSPKISQTIRILLNISPQMFITEGRRCPRSRDWMSSFWWQVRSLFFAPVTKTEQGLE</sequence>
<protein>
    <submittedName>
        <fullName evidence="1">Uncharacterized protein</fullName>
    </submittedName>
</protein>
<reference evidence="1 2" key="1">
    <citation type="journal article" date="2023" name="Sci. Data">
        <title>Genome assembly of the Korean intertidal mud-creeper Batillaria attramentaria.</title>
        <authorList>
            <person name="Patra A.K."/>
            <person name="Ho P.T."/>
            <person name="Jun S."/>
            <person name="Lee S.J."/>
            <person name="Kim Y."/>
            <person name="Won Y.J."/>
        </authorList>
    </citation>
    <scope>NUCLEOTIDE SEQUENCE [LARGE SCALE GENOMIC DNA]</scope>
    <source>
        <strain evidence="1">Wonlab-2016</strain>
    </source>
</reference>
<name>A0ABD0J3A4_9CAEN</name>